<comment type="caution">
    <text evidence="11">The sequence shown here is derived from an EMBL/GenBank/DDBJ whole genome shotgun (WGS) entry which is preliminary data.</text>
</comment>
<keyword evidence="9" id="KW-0732">Signal</keyword>
<feature type="domain" description="Peptidase M14" evidence="10">
    <location>
        <begin position="71"/>
        <end position="430"/>
    </location>
</feature>
<feature type="region of interest" description="Disordered" evidence="8">
    <location>
        <begin position="186"/>
        <end position="207"/>
    </location>
</feature>
<proteinExistence type="inferred from homology"/>
<accession>A0A8H5T6B1</accession>
<keyword evidence="5" id="KW-0862">Zinc</keyword>
<reference evidence="12" key="1">
    <citation type="journal article" date="2020" name="BMC Genomics">
        <title>Correction to: Identification and distribution of gene clusters required for synthesis of sphingolipid metabolism inhibitors in diverse species of the filamentous fungus Fusarium.</title>
        <authorList>
            <person name="Kim H.S."/>
            <person name="Lohmar J.M."/>
            <person name="Busman M."/>
            <person name="Brown D.W."/>
            <person name="Naumann T.A."/>
            <person name="Divon H.H."/>
            <person name="Lysoe E."/>
            <person name="Uhlig S."/>
            <person name="Proctor R.H."/>
        </authorList>
    </citation>
    <scope>NUCLEOTIDE SEQUENCE [LARGE SCALE GENOMIC DNA]</scope>
    <source>
        <strain evidence="12">NRRL 25331</strain>
    </source>
</reference>
<keyword evidence="4" id="KW-0378">Hydrolase</keyword>
<protein>
    <submittedName>
        <fullName evidence="11">Carboxypeptidase A</fullName>
    </submittedName>
</protein>
<evidence type="ECO:0000256" key="6">
    <source>
        <dbReference type="ARBA" id="ARBA00023049"/>
    </source>
</evidence>
<evidence type="ECO:0000256" key="9">
    <source>
        <dbReference type="SAM" id="SignalP"/>
    </source>
</evidence>
<evidence type="ECO:0000256" key="1">
    <source>
        <dbReference type="ARBA" id="ARBA00001947"/>
    </source>
</evidence>
<comment type="cofactor">
    <cofactor evidence="1">
        <name>Zn(2+)</name>
        <dbReference type="ChEBI" id="CHEBI:29105"/>
    </cofactor>
</comment>
<sequence>MMKLQLLAYALSASACLIPADSVPHSERAAVLAARQATRPEPDFPIGTGDRFKKGTIVPKGLSTSDRNLKSILTPAEVSSALEGLAKNFKEVELIRPPYKTYEGVKTLGAKIGKNPKFFIISGAHARERGGPDHVVYWLSDLLHARKAGKGLKYGKTTFTAAQVRKAVDGGIVVLPIINPDGVKHDQSTNSCWRKNRNPKSSKGNPDAIGIDINRNYDFLFNYKKAFNSGIDLSSVASEDPTSEVFHGTGPESEPETKNVVWVMDKYKSLSWFVDLHSFGGDILYAWGDDDAQTKDPKESFANKKFDGRRGVLGDAETSKTKYKEYITSKDINVQKKVGNSMKKSMESAGTTKYVVQEAVGLYPTSGASTDYALGRFYGKACGKSKLQSYTIEFGEESGSAACPFYPSEKQYHMWMKQVASGLTEVALAAAETKPEVKKCAYPAPK</sequence>
<keyword evidence="3" id="KW-0645">Protease</keyword>
<dbReference type="PROSITE" id="PS52035">
    <property type="entry name" value="PEPTIDASE_M14"/>
    <property type="match status" value="1"/>
</dbReference>
<feature type="chain" id="PRO_5034308146" evidence="9">
    <location>
        <begin position="23"/>
        <end position="446"/>
    </location>
</feature>
<dbReference type="Pfam" id="PF00246">
    <property type="entry name" value="Peptidase_M14"/>
    <property type="match status" value="1"/>
</dbReference>
<feature type="signal peptide" evidence="9">
    <location>
        <begin position="1"/>
        <end position="22"/>
    </location>
</feature>
<comment type="similarity">
    <text evidence="2 7">Belongs to the peptidase M14 family.</text>
</comment>
<dbReference type="PANTHER" id="PTHR11705">
    <property type="entry name" value="PROTEASE FAMILY M14 CARBOXYPEPTIDASE A,B"/>
    <property type="match status" value="1"/>
</dbReference>
<keyword evidence="12" id="KW-1185">Reference proteome</keyword>
<dbReference type="GO" id="GO:0004181">
    <property type="term" value="F:metallocarboxypeptidase activity"/>
    <property type="evidence" value="ECO:0007669"/>
    <property type="project" value="InterPro"/>
</dbReference>
<evidence type="ECO:0000256" key="4">
    <source>
        <dbReference type="ARBA" id="ARBA00022801"/>
    </source>
</evidence>
<evidence type="ECO:0000256" key="2">
    <source>
        <dbReference type="ARBA" id="ARBA00005988"/>
    </source>
</evidence>
<dbReference type="Gene3D" id="3.40.630.10">
    <property type="entry name" value="Zn peptidases"/>
    <property type="match status" value="1"/>
</dbReference>
<evidence type="ECO:0000256" key="7">
    <source>
        <dbReference type="PROSITE-ProRule" id="PRU01379"/>
    </source>
</evidence>
<evidence type="ECO:0000256" key="8">
    <source>
        <dbReference type="SAM" id="MobiDB-lite"/>
    </source>
</evidence>
<evidence type="ECO:0000313" key="12">
    <source>
        <dbReference type="Proteomes" id="UP000572754"/>
    </source>
</evidence>
<evidence type="ECO:0000259" key="10">
    <source>
        <dbReference type="PROSITE" id="PS52035"/>
    </source>
</evidence>
<dbReference type="InterPro" id="IPR000834">
    <property type="entry name" value="Peptidase_M14"/>
</dbReference>
<dbReference type="PROSITE" id="PS51257">
    <property type="entry name" value="PROKAR_LIPOPROTEIN"/>
    <property type="match status" value="1"/>
</dbReference>
<dbReference type="GO" id="GO:0006508">
    <property type="term" value="P:proteolysis"/>
    <property type="evidence" value="ECO:0007669"/>
    <property type="project" value="UniProtKB-KW"/>
</dbReference>
<evidence type="ECO:0000313" key="11">
    <source>
        <dbReference type="EMBL" id="KAF5666474.1"/>
    </source>
</evidence>
<keyword evidence="11" id="KW-0121">Carboxypeptidase</keyword>
<dbReference type="Proteomes" id="UP000572754">
    <property type="component" value="Unassembled WGS sequence"/>
</dbReference>
<gene>
    <name evidence="11" type="ORF">FCIRC_10187</name>
</gene>
<dbReference type="EMBL" id="JAAQPE010000370">
    <property type="protein sequence ID" value="KAF5666474.1"/>
    <property type="molecule type" value="Genomic_DNA"/>
</dbReference>
<reference evidence="11 12" key="2">
    <citation type="submission" date="2020-05" db="EMBL/GenBank/DDBJ databases">
        <title>Identification and distribution of gene clusters putatively required for synthesis of sphingolipid metabolism inhibitors in phylogenetically diverse species of the filamentous fungus Fusarium.</title>
        <authorList>
            <person name="Kim H.-S."/>
            <person name="Busman M."/>
            <person name="Brown D.W."/>
            <person name="Divon H."/>
            <person name="Uhlig S."/>
            <person name="Proctor R.H."/>
        </authorList>
    </citation>
    <scope>NUCLEOTIDE SEQUENCE [LARGE SCALE GENOMIC DNA]</scope>
    <source>
        <strain evidence="11 12">NRRL 25331</strain>
    </source>
</reference>
<keyword evidence="6" id="KW-0482">Metalloprotease</keyword>
<dbReference type="GO" id="GO:0008270">
    <property type="term" value="F:zinc ion binding"/>
    <property type="evidence" value="ECO:0007669"/>
    <property type="project" value="InterPro"/>
</dbReference>
<evidence type="ECO:0000256" key="5">
    <source>
        <dbReference type="ARBA" id="ARBA00022833"/>
    </source>
</evidence>
<dbReference type="SUPFAM" id="SSF53187">
    <property type="entry name" value="Zn-dependent exopeptidases"/>
    <property type="match status" value="1"/>
</dbReference>
<dbReference type="SMART" id="SM00631">
    <property type="entry name" value="Zn_pept"/>
    <property type="match status" value="1"/>
</dbReference>
<dbReference type="AlphaFoldDB" id="A0A8H5T6B1"/>
<feature type="active site" description="Proton donor/acceptor" evidence="7">
    <location>
        <position position="393"/>
    </location>
</feature>
<organism evidence="11 12">
    <name type="scientific">Fusarium circinatum</name>
    <name type="common">Pitch canker fungus</name>
    <name type="synonym">Gibberella circinata</name>
    <dbReference type="NCBI Taxonomy" id="48490"/>
    <lineage>
        <taxon>Eukaryota</taxon>
        <taxon>Fungi</taxon>
        <taxon>Dikarya</taxon>
        <taxon>Ascomycota</taxon>
        <taxon>Pezizomycotina</taxon>
        <taxon>Sordariomycetes</taxon>
        <taxon>Hypocreomycetidae</taxon>
        <taxon>Hypocreales</taxon>
        <taxon>Nectriaceae</taxon>
        <taxon>Fusarium</taxon>
        <taxon>Fusarium fujikuroi species complex</taxon>
    </lineage>
</organism>
<dbReference type="PANTHER" id="PTHR11705:SF143">
    <property type="entry name" value="SLL0236 PROTEIN"/>
    <property type="match status" value="1"/>
</dbReference>
<evidence type="ECO:0000256" key="3">
    <source>
        <dbReference type="ARBA" id="ARBA00022670"/>
    </source>
</evidence>
<name>A0A8H5T6B1_FUSCI</name>